<keyword evidence="2" id="KW-1185">Reference proteome</keyword>
<name>A0A9J5ZK12_SOLCO</name>
<accession>A0A9J5ZK12</accession>
<sequence>MYLFTTAVELQYFIMSYICRYTSNRSSLWSSKMLGLAIIGVANYPLRNQFLFTQWEDFGEIEGHEIA</sequence>
<reference evidence="1 2" key="1">
    <citation type="submission" date="2020-09" db="EMBL/GenBank/DDBJ databases">
        <title>De no assembly of potato wild relative species, Solanum commersonii.</title>
        <authorList>
            <person name="Cho K."/>
        </authorList>
    </citation>
    <scope>NUCLEOTIDE SEQUENCE [LARGE SCALE GENOMIC DNA]</scope>
    <source>
        <strain evidence="1">LZ3.2</strain>
        <tissue evidence="1">Leaf</tissue>
    </source>
</reference>
<evidence type="ECO:0000313" key="2">
    <source>
        <dbReference type="Proteomes" id="UP000824120"/>
    </source>
</evidence>
<dbReference type="EMBL" id="JACXVP010000004">
    <property type="protein sequence ID" value="KAG5612078.1"/>
    <property type="molecule type" value="Genomic_DNA"/>
</dbReference>
<gene>
    <name evidence="1" type="ORF">H5410_023359</name>
</gene>
<evidence type="ECO:0000313" key="1">
    <source>
        <dbReference type="EMBL" id="KAG5612078.1"/>
    </source>
</evidence>
<proteinExistence type="predicted"/>
<dbReference type="Proteomes" id="UP000824120">
    <property type="component" value="Chromosome 4"/>
</dbReference>
<comment type="caution">
    <text evidence="1">The sequence shown here is derived from an EMBL/GenBank/DDBJ whole genome shotgun (WGS) entry which is preliminary data.</text>
</comment>
<organism evidence="1 2">
    <name type="scientific">Solanum commersonii</name>
    <name type="common">Commerson's wild potato</name>
    <name type="synonym">Commerson's nightshade</name>
    <dbReference type="NCBI Taxonomy" id="4109"/>
    <lineage>
        <taxon>Eukaryota</taxon>
        <taxon>Viridiplantae</taxon>
        <taxon>Streptophyta</taxon>
        <taxon>Embryophyta</taxon>
        <taxon>Tracheophyta</taxon>
        <taxon>Spermatophyta</taxon>
        <taxon>Magnoliopsida</taxon>
        <taxon>eudicotyledons</taxon>
        <taxon>Gunneridae</taxon>
        <taxon>Pentapetalae</taxon>
        <taxon>asterids</taxon>
        <taxon>lamiids</taxon>
        <taxon>Solanales</taxon>
        <taxon>Solanaceae</taxon>
        <taxon>Solanoideae</taxon>
        <taxon>Solaneae</taxon>
        <taxon>Solanum</taxon>
    </lineage>
</organism>
<protein>
    <submittedName>
        <fullName evidence="1">Uncharacterized protein</fullName>
    </submittedName>
</protein>
<dbReference type="AlphaFoldDB" id="A0A9J5ZK12"/>